<reference evidence="6" key="2">
    <citation type="submission" date="2020-09" db="EMBL/GenBank/DDBJ databases">
        <authorList>
            <person name="Sun Q."/>
            <person name="Ohkuma M."/>
        </authorList>
    </citation>
    <scope>NUCLEOTIDE SEQUENCE</scope>
    <source>
        <strain evidence="6">JCM 4815</strain>
    </source>
</reference>
<sequence>MAGSTSTRAQIVDAANRLFYEHGFEHTSFAAIAEAVGISRGNFYHHFKTKDEILIGVIEARLHSTRAMLAEWERDEPGPAERVRRFVEIVITNGADIENYGCPVGTLTNELAKLDHPARSQAVAVFELFRTWLREQFEALGFTVEADDLAMHVLAFSQGIATLSNAFHDGEFVQREVDRLHGWLDERLADHASPRSRR</sequence>
<dbReference type="PRINTS" id="PR00455">
    <property type="entry name" value="HTHTETR"/>
</dbReference>
<dbReference type="Pfam" id="PF21993">
    <property type="entry name" value="TetR_C_13_2"/>
    <property type="match status" value="1"/>
</dbReference>
<evidence type="ECO:0000256" key="2">
    <source>
        <dbReference type="ARBA" id="ARBA00023125"/>
    </source>
</evidence>
<dbReference type="InterPro" id="IPR001647">
    <property type="entry name" value="HTH_TetR"/>
</dbReference>
<dbReference type="GO" id="GO:0003677">
    <property type="term" value="F:DNA binding"/>
    <property type="evidence" value="ECO:0007669"/>
    <property type="project" value="UniProtKB-UniRule"/>
</dbReference>
<dbReference type="SUPFAM" id="SSF46689">
    <property type="entry name" value="Homeodomain-like"/>
    <property type="match status" value="1"/>
</dbReference>
<evidence type="ECO:0000259" key="5">
    <source>
        <dbReference type="PROSITE" id="PS50977"/>
    </source>
</evidence>
<keyword evidence="2 4" id="KW-0238">DNA-binding</keyword>
<keyword evidence="1" id="KW-0805">Transcription regulation</keyword>
<name>A0A918URZ4_9ACTN</name>
<dbReference type="RefSeq" id="WP_189864178.1">
    <property type="nucleotide sequence ID" value="NZ_BMVW01000014.1"/>
</dbReference>
<keyword evidence="7" id="KW-1185">Reference proteome</keyword>
<protein>
    <submittedName>
        <fullName evidence="6">TetR family transcriptional regulator</fullName>
    </submittedName>
</protein>
<dbReference type="Gene3D" id="1.10.357.10">
    <property type="entry name" value="Tetracycline Repressor, domain 2"/>
    <property type="match status" value="1"/>
</dbReference>
<feature type="DNA-binding region" description="H-T-H motif" evidence="4">
    <location>
        <begin position="28"/>
        <end position="47"/>
    </location>
</feature>
<reference evidence="6" key="1">
    <citation type="journal article" date="2014" name="Int. J. Syst. Evol. Microbiol.">
        <title>Complete genome sequence of Corynebacterium casei LMG S-19264T (=DSM 44701T), isolated from a smear-ripened cheese.</title>
        <authorList>
            <consortium name="US DOE Joint Genome Institute (JGI-PGF)"/>
            <person name="Walter F."/>
            <person name="Albersmeier A."/>
            <person name="Kalinowski J."/>
            <person name="Ruckert C."/>
        </authorList>
    </citation>
    <scope>NUCLEOTIDE SEQUENCE</scope>
    <source>
        <strain evidence="6">JCM 4815</strain>
    </source>
</reference>
<dbReference type="InterPro" id="IPR036271">
    <property type="entry name" value="Tet_transcr_reg_TetR-rel_C_sf"/>
</dbReference>
<dbReference type="Proteomes" id="UP000622166">
    <property type="component" value="Unassembled WGS sequence"/>
</dbReference>
<dbReference type="Pfam" id="PF00440">
    <property type="entry name" value="TetR_N"/>
    <property type="match status" value="1"/>
</dbReference>
<evidence type="ECO:0000256" key="1">
    <source>
        <dbReference type="ARBA" id="ARBA00023015"/>
    </source>
</evidence>
<evidence type="ECO:0000313" key="6">
    <source>
        <dbReference type="EMBL" id="GGZ30037.1"/>
    </source>
</evidence>
<dbReference type="AlphaFoldDB" id="A0A918URZ4"/>
<comment type="caution">
    <text evidence="6">The sequence shown here is derived from an EMBL/GenBank/DDBJ whole genome shotgun (WGS) entry which is preliminary data.</text>
</comment>
<dbReference type="PANTHER" id="PTHR47506">
    <property type="entry name" value="TRANSCRIPTIONAL REGULATORY PROTEIN"/>
    <property type="match status" value="1"/>
</dbReference>
<dbReference type="EMBL" id="BMVW01000014">
    <property type="protein sequence ID" value="GGZ30037.1"/>
    <property type="molecule type" value="Genomic_DNA"/>
</dbReference>
<proteinExistence type="predicted"/>
<evidence type="ECO:0000313" key="7">
    <source>
        <dbReference type="Proteomes" id="UP000622166"/>
    </source>
</evidence>
<dbReference type="InterPro" id="IPR009057">
    <property type="entry name" value="Homeodomain-like_sf"/>
</dbReference>
<dbReference type="PROSITE" id="PS50977">
    <property type="entry name" value="HTH_TETR_2"/>
    <property type="match status" value="1"/>
</dbReference>
<dbReference type="PANTHER" id="PTHR47506:SF1">
    <property type="entry name" value="HTH-TYPE TRANSCRIPTIONAL REGULATOR YJDC"/>
    <property type="match status" value="1"/>
</dbReference>
<evidence type="ECO:0000256" key="3">
    <source>
        <dbReference type="ARBA" id="ARBA00023163"/>
    </source>
</evidence>
<dbReference type="SUPFAM" id="SSF48498">
    <property type="entry name" value="Tetracyclin repressor-like, C-terminal domain"/>
    <property type="match status" value="1"/>
</dbReference>
<keyword evidence="3" id="KW-0804">Transcription</keyword>
<accession>A0A918URZ4</accession>
<feature type="domain" description="HTH tetR-type" evidence="5">
    <location>
        <begin position="5"/>
        <end position="65"/>
    </location>
</feature>
<evidence type="ECO:0000256" key="4">
    <source>
        <dbReference type="PROSITE-ProRule" id="PRU00335"/>
    </source>
</evidence>
<gene>
    <name evidence="6" type="ORF">GCM10010365_58140</name>
</gene>
<organism evidence="6 7">
    <name type="scientific">Streptomyces poonensis</name>
    <dbReference type="NCBI Taxonomy" id="68255"/>
    <lineage>
        <taxon>Bacteria</taxon>
        <taxon>Bacillati</taxon>
        <taxon>Actinomycetota</taxon>
        <taxon>Actinomycetes</taxon>
        <taxon>Kitasatosporales</taxon>
        <taxon>Streptomycetaceae</taxon>
        <taxon>Streptomyces</taxon>
    </lineage>
</organism>
<dbReference type="InterPro" id="IPR054156">
    <property type="entry name" value="YxaF_TetR_C"/>
</dbReference>